<dbReference type="AlphaFoldDB" id="A0A0W4ZDW0"/>
<proteinExistence type="predicted"/>
<dbReference type="PROSITE" id="PS50082">
    <property type="entry name" value="WD_REPEATS_2"/>
    <property type="match status" value="2"/>
</dbReference>
<dbReference type="PROSITE" id="PS50294">
    <property type="entry name" value="WD_REPEATS_REGION"/>
    <property type="match status" value="2"/>
</dbReference>
<dbReference type="InterPro" id="IPR001680">
    <property type="entry name" value="WD40_rpt"/>
</dbReference>
<dbReference type="SUPFAM" id="SSF50978">
    <property type="entry name" value="WD40 repeat-like"/>
    <property type="match status" value="1"/>
</dbReference>
<dbReference type="STRING" id="1408657.A0A0W4ZDW0"/>
<evidence type="ECO:0000256" key="1">
    <source>
        <dbReference type="ARBA" id="ARBA00022553"/>
    </source>
</evidence>
<dbReference type="PRINTS" id="PR00320">
    <property type="entry name" value="GPROTEINBRPT"/>
</dbReference>
<feature type="repeat" description="WD" evidence="4">
    <location>
        <begin position="367"/>
        <end position="400"/>
    </location>
</feature>
<evidence type="ECO:0000256" key="4">
    <source>
        <dbReference type="PROSITE-ProRule" id="PRU00221"/>
    </source>
</evidence>
<accession>A0A0W4ZDW0</accession>
<dbReference type="GeneID" id="28941997"/>
<keyword evidence="1" id="KW-0597">Phosphoprotein</keyword>
<dbReference type="Proteomes" id="UP000053447">
    <property type="component" value="Unassembled WGS sequence"/>
</dbReference>
<dbReference type="PROSITE" id="PS00678">
    <property type="entry name" value="WD_REPEATS_1"/>
    <property type="match status" value="1"/>
</dbReference>
<dbReference type="eggNOG" id="KOG0270">
    <property type="taxonomic scope" value="Eukaryota"/>
</dbReference>
<dbReference type="VEuPathDB" id="FungiDB:T551_03479"/>
<dbReference type="InterPro" id="IPR044285">
    <property type="entry name" value="PWP1"/>
</dbReference>
<evidence type="ECO:0000256" key="3">
    <source>
        <dbReference type="ARBA" id="ARBA00022737"/>
    </source>
</evidence>
<dbReference type="InterPro" id="IPR019775">
    <property type="entry name" value="WD40_repeat_CS"/>
</dbReference>
<gene>
    <name evidence="5" type="ORF">T551_03479</name>
</gene>
<evidence type="ECO:0000313" key="5">
    <source>
        <dbReference type="EMBL" id="KTW26562.1"/>
    </source>
</evidence>
<reference evidence="6" key="1">
    <citation type="journal article" date="2016" name="Nat. Commun.">
        <title>Genome analysis of three Pneumocystis species reveals adaptation mechanisms to life exclusively in mammalian hosts.</title>
        <authorList>
            <person name="Ma L."/>
            <person name="Chen Z."/>
            <person name="Huang D.W."/>
            <person name="Kutty G."/>
            <person name="Ishihara M."/>
            <person name="Wang H."/>
            <person name="Abouelleil A."/>
            <person name="Bishop L."/>
            <person name="Davey E."/>
            <person name="Deng R."/>
            <person name="Deng X."/>
            <person name="Fan L."/>
            <person name="Fantoni G."/>
            <person name="Fitzgerald M."/>
            <person name="Gogineni E."/>
            <person name="Goldberg J.M."/>
            <person name="Handley G."/>
            <person name="Hu X."/>
            <person name="Huber C."/>
            <person name="Jiao X."/>
            <person name="Jones K."/>
            <person name="Levin J.Z."/>
            <person name="Liu Y."/>
            <person name="Macdonald P."/>
            <person name="Melnikov A."/>
            <person name="Raley C."/>
            <person name="Sassi M."/>
            <person name="Sherman B.T."/>
            <person name="Song X."/>
            <person name="Sykes S."/>
            <person name="Tran B."/>
            <person name="Walsh L."/>
            <person name="Xia Y."/>
            <person name="Yang J."/>
            <person name="Young S."/>
            <person name="Zeng Q."/>
            <person name="Zheng X."/>
            <person name="Stephens R."/>
            <person name="Nusbaum C."/>
            <person name="Birren B.W."/>
            <person name="Azadi P."/>
            <person name="Lempicki R.A."/>
            <person name="Cuomo C.A."/>
            <person name="Kovacs J.A."/>
        </authorList>
    </citation>
    <scope>NUCLEOTIDE SEQUENCE [LARGE SCALE GENOMIC DNA]</scope>
    <source>
        <strain evidence="6">RU7</strain>
    </source>
</reference>
<dbReference type="InterPro" id="IPR015943">
    <property type="entry name" value="WD40/YVTN_repeat-like_dom_sf"/>
</dbReference>
<organism evidence="5 6">
    <name type="scientific">Pneumocystis jirovecii (strain RU7)</name>
    <name type="common">Human pneumocystis pneumonia agent</name>
    <dbReference type="NCBI Taxonomy" id="1408657"/>
    <lineage>
        <taxon>Eukaryota</taxon>
        <taxon>Fungi</taxon>
        <taxon>Dikarya</taxon>
        <taxon>Ascomycota</taxon>
        <taxon>Taphrinomycotina</taxon>
        <taxon>Pneumocystomycetes</taxon>
        <taxon>Pneumocystaceae</taxon>
        <taxon>Pneumocystis</taxon>
    </lineage>
</organism>
<dbReference type="PANTHER" id="PTHR14091:SF0">
    <property type="entry name" value="PERIODIC TRYPTOPHAN PROTEIN 1 HOMOLOG"/>
    <property type="match status" value="1"/>
</dbReference>
<dbReference type="Pfam" id="PF00400">
    <property type="entry name" value="WD40"/>
    <property type="match status" value="3"/>
</dbReference>
<evidence type="ECO:0000256" key="2">
    <source>
        <dbReference type="ARBA" id="ARBA00022574"/>
    </source>
</evidence>
<sequence>MVSLISSVSFIPRGVAAEFPRKYVFDENEYKKIHKLIDLQVENVKKSHEKKENEKNNDGIMSEDEEVIKKYDLQNYDMDSDEDQRMGIFTNIKDLTYYENEDDPYIVLKDDSSHEEKEELQILPTDYIILSAKTEDDISYLEIYIYEAPEDNLYVHHDIMLSAPPLSLEWFNYKPYNESDISGNFVAIGTLDPDIEIWDLDIIDPLYPTAILGNPKKKKKSKKGKNKKISSKYHVDSVLSLSINKHHRNILASGSADTSIKIWDLESCTCTDSYVYHSDKVSYIEWHPLETTLLLSGSFDHTCMIYDSRSSMSNIHKWDLNSDIESVRWDLHNSFHFYVCTDSGVVYLFDTRNLSSNSKHVNPIWRLEAHDGPVSAFDINSFIKGYFITGSTDKLIKLWNTYGSEGGPSMISSKDIGVGKVFSAQFSFDKETMFSLVAAGSNGIVRIWNTLQSRAVRNTYGNNVNISDTNEIIGKNIIGLEDTEMSND</sequence>
<dbReference type="EMBL" id="LFWA01000017">
    <property type="protein sequence ID" value="KTW26562.1"/>
    <property type="molecule type" value="Genomic_DNA"/>
</dbReference>
<dbReference type="InterPro" id="IPR036322">
    <property type="entry name" value="WD40_repeat_dom_sf"/>
</dbReference>
<dbReference type="RefSeq" id="XP_018228091.1">
    <property type="nucleotide sequence ID" value="XM_018375742.1"/>
</dbReference>
<keyword evidence="3" id="KW-0677">Repeat</keyword>
<dbReference type="InterPro" id="IPR020472">
    <property type="entry name" value="WD40_PAC1"/>
</dbReference>
<dbReference type="OrthoDB" id="270624at2759"/>
<evidence type="ECO:0000313" key="6">
    <source>
        <dbReference type="Proteomes" id="UP000053447"/>
    </source>
</evidence>
<dbReference type="PANTHER" id="PTHR14091">
    <property type="entry name" value="PERIODIC TRYPTOPHAN PROTEIN 1"/>
    <property type="match status" value="1"/>
</dbReference>
<comment type="caution">
    <text evidence="5">The sequence shown here is derived from an EMBL/GenBank/DDBJ whole genome shotgun (WGS) entry which is preliminary data.</text>
</comment>
<protein>
    <submittedName>
        <fullName evidence="5">Uncharacterized protein</fullName>
    </submittedName>
</protein>
<dbReference type="GO" id="GO:0005634">
    <property type="term" value="C:nucleus"/>
    <property type="evidence" value="ECO:0007669"/>
    <property type="project" value="TreeGrafter"/>
</dbReference>
<dbReference type="GO" id="GO:0006364">
    <property type="term" value="P:rRNA processing"/>
    <property type="evidence" value="ECO:0007669"/>
    <property type="project" value="EnsemblFungi"/>
</dbReference>
<dbReference type="Gene3D" id="2.130.10.10">
    <property type="entry name" value="YVTN repeat-like/Quinoprotein amine dehydrogenase"/>
    <property type="match status" value="1"/>
</dbReference>
<keyword evidence="6" id="KW-1185">Reference proteome</keyword>
<dbReference type="SMART" id="SM00320">
    <property type="entry name" value="WD40"/>
    <property type="match status" value="5"/>
</dbReference>
<feature type="repeat" description="WD" evidence="4">
    <location>
        <begin position="231"/>
        <end position="273"/>
    </location>
</feature>
<keyword evidence="2 4" id="KW-0853">WD repeat</keyword>
<name>A0A0W4ZDW0_PNEJ7</name>